<dbReference type="InterPro" id="IPR002078">
    <property type="entry name" value="Sigma_54_int"/>
</dbReference>
<keyword evidence="5" id="KW-0804">Transcription</keyword>
<dbReference type="InterPro" id="IPR009057">
    <property type="entry name" value="Homeodomain-like_sf"/>
</dbReference>
<dbReference type="PROSITE" id="PS00676">
    <property type="entry name" value="SIGMA54_INTERACT_2"/>
    <property type="match status" value="1"/>
</dbReference>
<gene>
    <name evidence="8" type="ORF">ACFFI0_20310</name>
</gene>
<dbReference type="CDD" id="cd00009">
    <property type="entry name" value="AAA"/>
    <property type="match status" value="1"/>
</dbReference>
<keyword evidence="4" id="KW-0238">DNA-binding</keyword>
<evidence type="ECO:0000256" key="1">
    <source>
        <dbReference type="ARBA" id="ARBA00022741"/>
    </source>
</evidence>
<keyword evidence="3" id="KW-0805">Transcription regulation</keyword>
<dbReference type="Pfam" id="PF25601">
    <property type="entry name" value="AAA_lid_14"/>
    <property type="match status" value="1"/>
</dbReference>
<evidence type="ECO:0000256" key="4">
    <source>
        <dbReference type="ARBA" id="ARBA00023125"/>
    </source>
</evidence>
<dbReference type="Gene3D" id="3.30.450.40">
    <property type="match status" value="1"/>
</dbReference>
<keyword evidence="6" id="KW-0175">Coiled coil</keyword>
<feature type="domain" description="Sigma-54 factor interaction" evidence="7">
    <location>
        <begin position="402"/>
        <end position="631"/>
    </location>
</feature>
<dbReference type="Proteomes" id="UP001589774">
    <property type="component" value="Unassembled WGS sequence"/>
</dbReference>
<evidence type="ECO:0000256" key="5">
    <source>
        <dbReference type="ARBA" id="ARBA00023163"/>
    </source>
</evidence>
<dbReference type="SUPFAM" id="SSF52540">
    <property type="entry name" value="P-loop containing nucleoside triphosphate hydrolases"/>
    <property type="match status" value="1"/>
</dbReference>
<evidence type="ECO:0000256" key="3">
    <source>
        <dbReference type="ARBA" id="ARBA00023015"/>
    </source>
</evidence>
<dbReference type="SUPFAM" id="SSF55781">
    <property type="entry name" value="GAF domain-like"/>
    <property type="match status" value="1"/>
</dbReference>
<dbReference type="InterPro" id="IPR025662">
    <property type="entry name" value="Sigma_54_int_dom_ATP-bd_1"/>
</dbReference>
<dbReference type="Gene3D" id="1.10.10.60">
    <property type="entry name" value="Homeodomain-like"/>
    <property type="match status" value="1"/>
</dbReference>
<protein>
    <submittedName>
        <fullName evidence="8">Sigma 54-interacting transcriptional regulator</fullName>
    </submittedName>
</protein>
<dbReference type="InterPro" id="IPR002197">
    <property type="entry name" value="HTH_Fis"/>
</dbReference>
<dbReference type="PROSITE" id="PS50045">
    <property type="entry name" value="SIGMA54_INTERACT_4"/>
    <property type="match status" value="1"/>
</dbReference>
<keyword evidence="1" id="KW-0547">Nucleotide-binding</keyword>
<dbReference type="InterPro" id="IPR003593">
    <property type="entry name" value="AAA+_ATPase"/>
</dbReference>
<evidence type="ECO:0000259" key="7">
    <source>
        <dbReference type="PROSITE" id="PS50045"/>
    </source>
</evidence>
<keyword evidence="2" id="KW-0067">ATP-binding</keyword>
<dbReference type="Gene3D" id="1.10.8.60">
    <property type="match status" value="1"/>
</dbReference>
<evidence type="ECO:0000313" key="8">
    <source>
        <dbReference type="EMBL" id="MFC0320680.1"/>
    </source>
</evidence>
<dbReference type="Pfam" id="PF00158">
    <property type="entry name" value="Sigma54_activat"/>
    <property type="match status" value="1"/>
</dbReference>
<reference evidence="8 9" key="1">
    <citation type="submission" date="2024-09" db="EMBL/GenBank/DDBJ databases">
        <authorList>
            <person name="Sun Q."/>
            <person name="Mori K."/>
        </authorList>
    </citation>
    <scope>NUCLEOTIDE SEQUENCE [LARGE SCALE GENOMIC DNA]</scope>
    <source>
        <strain evidence="8 9">CCM 7765</strain>
    </source>
</reference>
<dbReference type="PROSITE" id="PS00675">
    <property type="entry name" value="SIGMA54_INTERACT_1"/>
    <property type="match status" value="1"/>
</dbReference>
<dbReference type="PROSITE" id="PS00688">
    <property type="entry name" value="SIGMA54_INTERACT_3"/>
    <property type="match status" value="1"/>
</dbReference>
<accession>A0ABV6HRH4</accession>
<proteinExistence type="predicted"/>
<comment type="caution">
    <text evidence="8">The sequence shown here is derived from an EMBL/GenBank/DDBJ whole genome shotgun (WGS) entry which is preliminary data.</text>
</comment>
<organism evidence="8 9">
    <name type="scientific">Olivibacter oleidegradans</name>
    <dbReference type="NCBI Taxonomy" id="760123"/>
    <lineage>
        <taxon>Bacteria</taxon>
        <taxon>Pseudomonadati</taxon>
        <taxon>Bacteroidota</taxon>
        <taxon>Sphingobacteriia</taxon>
        <taxon>Sphingobacteriales</taxon>
        <taxon>Sphingobacteriaceae</taxon>
        <taxon>Olivibacter</taxon>
    </lineage>
</organism>
<dbReference type="Gene3D" id="3.40.50.300">
    <property type="entry name" value="P-loop containing nucleotide triphosphate hydrolases"/>
    <property type="match status" value="1"/>
</dbReference>
<keyword evidence="9" id="KW-1185">Reference proteome</keyword>
<dbReference type="PANTHER" id="PTHR32071:SF57">
    <property type="entry name" value="C4-DICARBOXYLATE TRANSPORT TRANSCRIPTIONAL REGULATORY PROTEIN DCTD"/>
    <property type="match status" value="1"/>
</dbReference>
<dbReference type="PANTHER" id="PTHR32071">
    <property type="entry name" value="TRANSCRIPTIONAL REGULATORY PROTEIN"/>
    <property type="match status" value="1"/>
</dbReference>
<feature type="coiled-coil region" evidence="6">
    <location>
        <begin position="365"/>
        <end position="392"/>
    </location>
</feature>
<name>A0ABV6HRH4_9SPHI</name>
<dbReference type="InterPro" id="IPR025943">
    <property type="entry name" value="Sigma_54_int_dom_ATP-bd_2"/>
</dbReference>
<dbReference type="InterPro" id="IPR025944">
    <property type="entry name" value="Sigma_54_int_dom_CS"/>
</dbReference>
<dbReference type="SUPFAM" id="SSF46689">
    <property type="entry name" value="Homeodomain-like"/>
    <property type="match status" value="1"/>
</dbReference>
<sequence length="712" mass="80319">MSKVEERVPEKHLDAASLLTRDSMIHLSQLLATIRTKEELQLFVRNQLFSLVSFKEGLVCIFDKTTENYNPFFASHSFEQLSFDEQLWHATLARESKAINEAVDRSELQGNLFTFNMFEQLVVDGHFAEISMDHLVLVGCRLQMGDHLVGLLCLVLNKSQYHASYAEKMLAWISGHLTTVLANILAAEQLQRREYEQRALLAISNDFAAIKNSGDFLDIVNLKLKKLFDFSHSVLSLITEDGKYLYPYIFDPKNPNISHRLYEGAIKLKFSTNYHIFKEPLDTGDVLVYSVDELMKDKDAPVFIKINHDNKMKEMAVLALGTEGSYTGFIQFWTRVEGTFSPSCLDIIRSVSQQLAIALSNLLAKDKIAEQLAEIELYKRKLEEQNISLQEELSAQYRYSEIVGEGKAIKSVFNAIGQVASSDSTVLIAGETGTGKELIAKEIHNRSKRSAKLMVKINCAAIPLNLIESELFGHEKGSFTGAGERKLGKFELANGGTLFLDEVGEMPMEVQSKLLRVLQEREIERVGANFPIPIDVRIIAATNRNLLHEVTAGNFRADLYYRLNVFPINVPPLRERKEDIPILVEHFLDKHAKKIGKKLVGVSREVLRKFRDYDWPGNVRELEHVIERSILMASQALITEAYLPDRHLDKIVSQPSELSSTLTHEMHQITQVLRSCGGKVSGPGGAAELLGIPPSTLFSKLKRLGIKRNYAL</sequence>
<dbReference type="EMBL" id="JBHLWO010000002">
    <property type="protein sequence ID" value="MFC0320680.1"/>
    <property type="molecule type" value="Genomic_DNA"/>
</dbReference>
<evidence type="ECO:0000256" key="2">
    <source>
        <dbReference type="ARBA" id="ARBA00022840"/>
    </source>
</evidence>
<dbReference type="Pfam" id="PF02954">
    <property type="entry name" value="HTH_8"/>
    <property type="match status" value="1"/>
</dbReference>
<dbReference type="RefSeq" id="WP_149106094.1">
    <property type="nucleotide sequence ID" value="NZ_JBHLWO010000002.1"/>
</dbReference>
<evidence type="ECO:0000313" key="9">
    <source>
        <dbReference type="Proteomes" id="UP001589774"/>
    </source>
</evidence>
<dbReference type="InterPro" id="IPR029016">
    <property type="entry name" value="GAF-like_dom_sf"/>
</dbReference>
<dbReference type="SMART" id="SM00382">
    <property type="entry name" value="AAA"/>
    <property type="match status" value="1"/>
</dbReference>
<evidence type="ECO:0000256" key="6">
    <source>
        <dbReference type="SAM" id="Coils"/>
    </source>
</evidence>
<dbReference type="InterPro" id="IPR058031">
    <property type="entry name" value="AAA_lid_NorR"/>
</dbReference>
<dbReference type="InterPro" id="IPR027417">
    <property type="entry name" value="P-loop_NTPase"/>
</dbReference>